<organism evidence="1 2">
    <name type="scientific">Bauhinia variegata</name>
    <name type="common">Purple orchid tree</name>
    <name type="synonym">Phanera variegata</name>
    <dbReference type="NCBI Taxonomy" id="167791"/>
    <lineage>
        <taxon>Eukaryota</taxon>
        <taxon>Viridiplantae</taxon>
        <taxon>Streptophyta</taxon>
        <taxon>Embryophyta</taxon>
        <taxon>Tracheophyta</taxon>
        <taxon>Spermatophyta</taxon>
        <taxon>Magnoliopsida</taxon>
        <taxon>eudicotyledons</taxon>
        <taxon>Gunneridae</taxon>
        <taxon>Pentapetalae</taxon>
        <taxon>rosids</taxon>
        <taxon>fabids</taxon>
        <taxon>Fabales</taxon>
        <taxon>Fabaceae</taxon>
        <taxon>Cercidoideae</taxon>
        <taxon>Cercideae</taxon>
        <taxon>Bauhiniinae</taxon>
        <taxon>Bauhinia</taxon>
    </lineage>
</organism>
<reference evidence="1 2" key="1">
    <citation type="journal article" date="2022" name="DNA Res.">
        <title>Chromosomal-level genome assembly of the orchid tree Bauhinia variegata (Leguminosae; Cercidoideae) supports the allotetraploid origin hypothesis of Bauhinia.</title>
        <authorList>
            <person name="Zhong Y."/>
            <person name="Chen Y."/>
            <person name="Zheng D."/>
            <person name="Pang J."/>
            <person name="Liu Y."/>
            <person name="Luo S."/>
            <person name="Meng S."/>
            <person name="Qian L."/>
            <person name="Wei D."/>
            <person name="Dai S."/>
            <person name="Zhou R."/>
        </authorList>
    </citation>
    <scope>NUCLEOTIDE SEQUENCE [LARGE SCALE GENOMIC DNA]</scope>
    <source>
        <strain evidence="1">BV-YZ2020</strain>
    </source>
</reference>
<gene>
    <name evidence="1" type="ORF">L6164_003740</name>
</gene>
<proteinExistence type="predicted"/>
<accession>A0ACB9Q2U2</accession>
<dbReference type="EMBL" id="CM039427">
    <property type="protein sequence ID" value="KAI4354915.1"/>
    <property type="molecule type" value="Genomic_DNA"/>
</dbReference>
<comment type="caution">
    <text evidence="1">The sequence shown here is derived from an EMBL/GenBank/DDBJ whole genome shotgun (WGS) entry which is preliminary data.</text>
</comment>
<dbReference type="Proteomes" id="UP000828941">
    <property type="component" value="Chromosome 2"/>
</dbReference>
<evidence type="ECO:0000313" key="2">
    <source>
        <dbReference type="Proteomes" id="UP000828941"/>
    </source>
</evidence>
<protein>
    <submittedName>
        <fullName evidence="1">Uncharacterized protein</fullName>
    </submittedName>
</protein>
<keyword evidence="2" id="KW-1185">Reference proteome</keyword>
<sequence>MDIFFTLLTFIASAFLGLLLLFSLLILRIFTGKSIRDPEYPPVKGTVFDQLFHFKTLYHYHTEIAQKHPTFRLLAPGNSRLFTADTRNIEHILKTRFENYSKGTYGMLTDLLGEGIFAVDGEKWKQQRKLASFEFSTRVLRDFSCSVFRKNAAKLVRVISEFSHEGMGFDMQDLLMRCTLDSIFKVGFGLELHCLDGSSKEGREFMKAFDDSNALVYRRYVDPFWKLKRFLNIGSEAILKKNIQIIDDFVHGVIKTKRKLMEIQHDSSDKEDILSRFLLESKEDPENMTDQYLRDIILNFIIAGKDTSANTLSWFFYMLCKYPLVQEKIAQEIKEVTCTQESELSIDQFVASITDATIERMHYLHAALTETLRLYPAVPVNGRTADAPDILPDGYKLNKGDGVYYLAYAMGRMPYIWGNDAEEFQPERWLKDGIFQPESSFKFIAFHAGPRICLGKDFAYRQMKIVSTTLLRFFRFKLANETENVTYRTMFTLHMETGLPVVAVPR</sequence>
<name>A0ACB9Q2U2_BAUVA</name>
<evidence type="ECO:0000313" key="1">
    <source>
        <dbReference type="EMBL" id="KAI4354915.1"/>
    </source>
</evidence>